<protein>
    <recommendedName>
        <fullName evidence="4">Tetratricopeptide repeat-containing protein</fullName>
    </recommendedName>
</protein>
<sequence length="452" mass="49360">MIANTIIAHVFLQASLHQVDVAAMEQLVAEYPYFSAARLLLARKVYHQHGDLHDPAIKKAMLYSGQPHHFYHIVTHEPVLETVEDRVPPAIPVDALPDGLSVAPETAVMETPVPAPAEVHGKVTATAENTPEGLTEIPVVAAAETTVPEGLTEIPVVAAAETTAPEGRAGSPVAATAEQLTGVAEAGTDNGAATIAMEAETLAATEVAEETPAAVNTATPLATAINGAKAEETAEPETVPADVEAAHQEAVLSDIPEPADMLTAPEGNHTPHPSATKATEQATDTKDERPIKIFPLEIRSGEEITEETVLTFQPLYTDDYFAYKRLKNPEDADELSAQGEAEMKSFTSWLRQIKDNFSGRTSKDWYHQQLHRIYEEDEEPEVSETVEKMAMESITFNNDIVSETLAEIWVRQHQYQQAIRIYQKLSLLNPDKNAYFAQKIQELKSLIDKSKH</sequence>
<dbReference type="STRING" id="634771.SAMN04488128_1031000"/>
<evidence type="ECO:0000256" key="1">
    <source>
        <dbReference type="SAM" id="MobiDB-lite"/>
    </source>
</evidence>
<evidence type="ECO:0000313" key="3">
    <source>
        <dbReference type="Proteomes" id="UP000190367"/>
    </source>
</evidence>
<feature type="region of interest" description="Disordered" evidence="1">
    <location>
        <begin position="262"/>
        <end position="285"/>
    </location>
</feature>
<dbReference type="Proteomes" id="UP000190367">
    <property type="component" value="Unassembled WGS sequence"/>
</dbReference>
<keyword evidence="3" id="KW-1185">Reference proteome</keyword>
<name>A0A1T4T1P0_9BACT</name>
<evidence type="ECO:0008006" key="4">
    <source>
        <dbReference type="Google" id="ProtNLM"/>
    </source>
</evidence>
<evidence type="ECO:0000313" key="2">
    <source>
        <dbReference type="EMBL" id="SKA34404.1"/>
    </source>
</evidence>
<proteinExistence type="predicted"/>
<gene>
    <name evidence="2" type="ORF">SAMN04488128_1031000</name>
</gene>
<feature type="compositionally biased region" description="Polar residues" evidence="1">
    <location>
        <begin position="271"/>
        <end position="282"/>
    </location>
</feature>
<dbReference type="OrthoDB" id="594666at2"/>
<organism evidence="2 3">
    <name type="scientific">Chitinophaga eiseniae</name>
    <dbReference type="NCBI Taxonomy" id="634771"/>
    <lineage>
        <taxon>Bacteria</taxon>
        <taxon>Pseudomonadati</taxon>
        <taxon>Bacteroidota</taxon>
        <taxon>Chitinophagia</taxon>
        <taxon>Chitinophagales</taxon>
        <taxon>Chitinophagaceae</taxon>
        <taxon>Chitinophaga</taxon>
    </lineage>
</organism>
<dbReference type="RefSeq" id="WP_078671309.1">
    <property type="nucleotide sequence ID" value="NZ_FUWZ01000003.1"/>
</dbReference>
<reference evidence="3" key="1">
    <citation type="submission" date="2017-02" db="EMBL/GenBank/DDBJ databases">
        <authorList>
            <person name="Varghese N."/>
            <person name="Submissions S."/>
        </authorList>
    </citation>
    <scope>NUCLEOTIDE SEQUENCE [LARGE SCALE GENOMIC DNA]</scope>
    <source>
        <strain evidence="3">DSM 22224</strain>
    </source>
</reference>
<dbReference type="AlphaFoldDB" id="A0A1T4T1P0"/>
<dbReference type="EMBL" id="FUWZ01000003">
    <property type="protein sequence ID" value="SKA34404.1"/>
    <property type="molecule type" value="Genomic_DNA"/>
</dbReference>
<accession>A0A1T4T1P0</accession>